<dbReference type="EMBL" id="GBRH01186872">
    <property type="protein sequence ID" value="JAE11024.1"/>
    <property type="molecule type" value="Transcribed_RNA"/>
</dbReference>
<dbReference type="Pfam" id="PF00078">
    <property type="entry name" value="RVT_1"/>
    <property type="match status" value="1"/>
</dbReference>
<proteinExistence type="predicted"/>
<feature type="domain" description="Reverse transcriptase" evidence="1">
    <location>
        <begin position="121"/>
        <end position="231"/>
    </location>
</feature>
<dbReference type="PANTHER" id="PTHR31635">
    <property type="entry name" value="REVERSE TRANSCRIPTASE DOMAIN-CONTAINING PROTEIN-RELATED"/>
    <property type="match status" value="1"/>
</dbReference>
<dbReference type="PANTHER" id="PTHR31635:SF196">
    <property type="entry name" value="REVERSE TRANSCRIPTASE DOMAIN-CONTAINING PROTEIN-RELATED"/>
    <property type="match status" value="1"/>
</dbReference>
<evidence type="ECO:0000313" key="2">
    <source>
        <dbReference type="EMBL" id="JAE11024.1"/>
    </source>
</evidence>
<organism evidence="2">
    <name type="scientific">Arundo donax</name>
    <name type="common">Giant reed</name>
    <name type="synonym">Donax arundinaceus</name>
    <dbReference type="NCBI Taxonomy" id="35708"/>
    <lineage>
        <taxon>Eukaryota</taxon>
        <taxon>Viridiplantae</taxon>
        <taxon>Streptophyta</taxon>
        <taxon>Embryophyta</taxon>
        <taxon>Tracheophyta</taxon>
        <taxon>Spermatophyta</taxon>
        <taxon>Magnoliopsida</taxon>
        <taxon>Liliopsida</taxon>
        <taxon>Poales</taxon>
        <taxon>Poaceae</taxon>
        <taxon>PACMAD clade</taxon>
        <taxon>Arundinoideae</taxon>
        <taxon>Arundineae</taxon>
        <taxon>Arundo</taxon>
    </lineage>
</organism>
<reference evidence="2" key="2">
    <citation type="journal article" date="2015" name="Data Brief">
        <title>Shoot transcriptome of the giant reed, Arundo donax.</title>
        <authorList>
            <person name="Barrero R.A."/>
            <person name="Guerrero F.D."/>
            <person name="Moolhuijzen P."/>
            <person name="Goolsby J.A."/>
            <person name="Tidwell J."/>
            <person name="Bellgard S.E."/>
            <person name="Bellgard M.I."/>
        </authorList>
    </citation>
    <scope>NUCLEOTIDE SEQUENCE</scope>
    <source>
        <tissue evidence="2">Shoot tissue taken approximately 20 cm above the soil surface</tissue>
    </source>
</reference>
<dbReference type="AlphaFoldDB" id="A0A0A9FIG8"/>
<protein>
    <recommendedName>
        <fullName evidence="1">Reverse transcriptase domain-containing protein</fullName>
    </recommendedName>
</protein>
<evidence type="ECO:0000259" key="1">
    <source>
        <dbReference type="Pfam" id="PF00078"/>
    </source>
</evidence>
<reference evidence="2" key="1">
    <citation type="submission" date="2014-09" db="EMBL/GenBank/DDBJ databases">
        <authorList>
            <person name="Magalhaes I.L.F."/>
            <person name="Oliveira U."/>
            <person name="Santos F.R."/>
            <person name="Vidigal T.H.D.A."/>
            <person name="Brescovit A.D."/>
            <person name="Santos A.J."/>
        </authorList>
    </citation>
    <scope>NUCLEOTIDE SEQUENCE</scope>
    <source>
        <tissue evidence="2">Shoot tissue taken approximately 20 cm above the soil surface</tissue>
    </source>
</reference>
<sequence>MYQIGDQVLTSQMDKQEVMFEYYDGLLGTEQQRATTLNLQYFHRAGIDLSSLDDPITEDEVWEMIKTLPADHAPGPDGFTGRFYKACRPLIKSDFMAAIITLQQGDTRKLWLLNSAFLTLIPKKAEVLEAKDFWPISLVHSFSKLITKILANRLAPLLNSLIATNQSAFIRRRCIHDNFILVQQTIKALHRKKVPSLFLKLDISKAFDSVSWAFLLEILSHLGFGSAWCNLVANLLSTASTRVLLNGELGEEI</sequence>
<dbReference type="InterPro" id="IPR000477">
    <property type="entry name" value="RT_dom"/>
</dbReference>
<accession>A0A0A9FIG8</accession>
<name>A0A0A9FIG8_ARUDO</name>
<dbReference type="CDD" id="cd01650">
    <property type="entry name" value="RT_nLTR_like"/>
    <property type="match status" value="1"/>
</dbReference>